<dbReference type="RefSeq" id="WP_135465362.1">
    <property type="nucleotide sequence ID" value="NZ_SRLC01000003.1"/>
</dbReference>
<organism evidence="2 3">
    <name type="scientific">Hymenobacter aquaticus</name>
    <dbReference type="NCBI Taxonomy" id="1867101"/>
    <lineage>
        <taxon>Bacteria</taxon>
        <taxon>Pseudomonadati</taxon>
        <taxon>Bacteroidota</taxon>
        <taxon>Cytophagia</taxon>
        <taxon>Cytophagales</taxon>
        <taxon>Hymenobacteraceae</taxon>
        <taxon>Hymenobacter</taxon>
    </lineage>
</organism>
<name>A0A4Z0PU71_9BACT</name>
<dbReference type="OrthoDB" id="876363at2"/>
<protein>
    <submittedName>
        <fullName evidence="2">Uncharacterized protein</fullName>
    </submittedName>
</protein>
<evidence type="ECO:0000313" key="3">
    <source>
        <dbReference type="Proteomes" id="UP000297549"/>
    </source>
</evidence>
<keyword evidence="3" id="KW-1185">Reference proteome</keyword>
<accession>A0A4Z0PU71</accession>
<evidence type="ECO:0000313" key="2">
    <source>
        <dbReference type="EMBL" id="TGE20561.1"/>
    </source>
</evidence>
<reference evidence="2 3" key="1">
    <citation type="submission" date="2019-04" db="EMBL/GenBank/DDBJ databases">
        <authorList>
            <person name="Feng G."/>
            <person name="Zhang J."/>
            <person name="Zhu H."/>
        </authorList>
    </citation>
    <scope>NUCLEOTIDE SEQUENCE [LARGE SCALE GENOMIC DNA]</scope>
    <source>
        <strain evidence="2 3">JCM 31653</strain>
    </source>
</reference>
<sequence length="410" mass="43860">MRRTWRTWFALFLLSILLMRPALGQQDTVRQQPYAFPELPALTFIDAGSAKISRPVIPRGLATELVNSIDSMGRVKQGLALALAPWSLLDKSITLQDYQKKPGQYILANAQVSLGTVRVAGDAHATDLGIGARVTLIDKSDPMRDTAFTNSIRRVLVAASPKYPVSAIAAAATAVAKLQQLATDARAVANARPADTEAAAAATKAEADLARGQLQASSLTVAVAQDQAADKAAKEKIAQLRKRWNSQHWNQTSFSVAAATGWRLSESQLAPAAANRQLGWSAWATGAVPLPGNASQLLGQLRYTRQRQVNSAEAKTEIDNQLQYGARLLFGSATVNFFAELSGTSRSNPLPGASKKRSDWGGGLEFRAVEGMWISTGISSKLSDAGKPEAALIFAGLRWQVASSPKFANP</sequence>
<comment type="caution">
    <text evidence="2">The sequence shown here is derived from an EMBL/GenBank/DDBJ whole genome shotgun (WGS) entry which is preliminary data.</text>
</comment>
<feature type="chain" id="PRO_5021192642" evidence="1">
    <location>
        <begin position="25"/>
        <end position="410"/>
    </location>
</feature>
<evidence type="ECO:0000256" key="1">
    <source>
        <dbReference type="SAM" id="SignalP"/>
    </source>
</evidence>
<gene>
    <name evidence="2" type="ORF">E5K00_21440</name>
</gene>
<proteinExistence type="predicted"/>
<keyword evidence="1" id="KW-0732">Signal</keyword>
<dbReference type="EMBL" id="SRLC01000003">
    <property type="protein sequence ID" value="TGE20561.1"/>
    <property type="molecule type" value="Genomic_DNA"/>
</dbReference>
<dbReference type="AlphaFoldDB" id="A0A4Z0PU71"/>
<feature type="signal peptide" evidence="1">
    <location>
        <begin position="1"/>
        <end position="24"/>
    </location>
</feature>
<dbReference type="Proteomes" id="UP000297549">
    <property type="component" value="Unassembled WGS sequence"/>
</dbReference>